<protein>
    <recommendedName>
        <fullName evidence="3">SnoaL-like domain-containing protein</fullName>
    </recommendedName>
</protein>
<evidence type="ECO:0000313" key="2">
    <source>
        <dbReference type="Proteomes" id="UP000242287"/>
    </source>
</evidence>
<reference evidence="1 2" key="1">
    <citation type="submission" date="2014-02" db="EMBL/GenBank/DDBJ databases">
        <title>Transposable element dynamics among asymbiotic and ectomycorrhizal Amanita fungi.</title>
        <authorList>
            <consortium name="DOE Joint Genome Institute"/>
            <person name="Hess J."/>
            <person name="Skrede I."/>
            <person name="Wolfe B."/>
            <person name="LaButti K."/>
            <person name="Ohm R.A."/>
            <person name="Grigoriev I.V."/>
            <person name="Pringle A."/>
        </authorList>
    </citation>
    <scope>NUCLEOTIDE SEQUENCE [LARGE SCALE GENOMIC DNA]</scope>
    <source>
        <strain evidence="1 2">SKay4041</strain>
    </source>
</reference>
<dbReference type="AlphaFoldDB" id="A0A2A9NUB1"/>
<gene>
    <name evidence="1" type="ORF">AMATHDRAFT_95766</name>
</gene>
<dbReference type="EMBL" id="KZ301990">
    <property type="protein sequence ID" value="PFH51233.1"/>
    <property type="molecule type" value="Genomic_DNA"/>
</dbReference>
<sequence>LLDAASSFFTDLSQNAPPATLLSYFSTTHLIDIQHHPAFSPNNSRLYGSNAVRSYFDLLATHWTRSPVTIHTTDVDIPTNTVTADASITWTWRRSHRRWREDFICTIQFDESLKIISLKVQTVSEPETCVMRAVDPGI</sequence>
<name>A0A2A9NUB1_9AGAR</name>
<dbReference type="Proteomes" id="UP000242287">
    <property type="component" value="Unassembled WGS sequence"/>
</dbReference>
<accession>A0A2A9NUB1</accession>
<feature type="non-terminal residue" evidence="1">
    <location>
        <position position="138"/>
    </location>
</feature>
<dbReference type="OrthoDB" id="3352776at2759"/>
<evidence type="ECO:0008006" key="3">
    <source>
        <dbReference type="Google" id="ProtNLM"/>
    </source>
</evidence>
<feature type="non-terminal residue" evidence="1">
    <location>
        <position position="1"/>
    </location>
</feature>
<proteinExistence type="predicted"/>
<dbReference type="InterPro" id="IPR032710">
    <property type="entry name" value="NTF2-like_dom_sf"/>
</dbReference>
<keyword evidence="2" id="KW-1185">Reference proteome</keyword>
<dbReference type="SUPFAM" id="SSF54427">
    <property type="entry name" value="NTF2-like"/>
    <property type="match status" value="1"/>
</dbReference>
<organism evidence="1 2">
    <name type="scientific">Amanita thiersii Skay4041</name>
    <dbReference type="NCBI Taxonomy" id="703135"/>
    <lineage>
        <taxon>Eukaryota</taxon>
        <taxon>Fungi</taxon>
        <taxon>Dikarya</taxon>
        <taxon>Basidiomycota</taxon>
        <taxon>Agaricomycotina</taxon>
        <taxon>Agaricomycetes</taxon>
        <taxon>Agaricomycetidae</taxon>
        <taxon>Agaricales</taxon>
        <taxon>Pluteineae</taxon>
        <taxon>Amanitaceae</taxon>
        <taxon>Amanita</taxon>
    </lineage>
</organism>
<evidence type="ECO:0000313" key="1">
    <source>
        <dbReference type="EMBL" id="PFH51233.1"/>
    </source>
</evidence>